<dbReference type="Pfam" id="PF14349">
    <property type="entry name" value="SprA_N"/>
    <property type="match status" value="2"/>
</dbReference>
<feature type="domain" description="Gliding motility protein SprA N-terminal" evidence="3">
    <location>
        <begin position="89"/>
        <end position="377"/>
    </location>
</feature>
<keyword evidence="5" id="KW-1185">Reference proteome</keyword>
<protein>
    <submittedName>
        <fullName evidence="4">Cell surface protein SprA</fullName>
    </submittedName>
</protein>
<dbReference type="NCBIfam" id="TIGR04189">
    <property type="entry name" value="surface_SprA"/>
    <property type="match status" value="1"/>
</dbReference>
<keyword evidence="2" id="KW-0732">Signal</keyword>
<feature type="region of interest" description="Disordered" evidence="1">
    <location>
        <begin position="1945"/>
        <end position="1982"/>
    </location>
</feature>
<gene>
    <name evidence="4" type="primary">sprA</name>
    <name evidence="4" type="ORF">FRY97_18180</name>
</gene>
<comment type="caution">
    <text evidence="4">The sequence shown here is derived from an EMBL/GenBank/DDBJ whole genome shotgun (WGS) entry which is preliminary data.</text>
</comment>
<feature type="compositionally biased region" description="Basic and acidic residues" evidence="1">
    <location>
        <begin position="1973"/>
        <end position="1982"/>
    </location>
</feature>
<sequence>MKRIKRLQCPWIGLERAAQLVLNMNRLLLLFALSAATAPFAFAEPDNLSDPYRKAMVVALDTFPDLDERFGDFITNPNANPFDLQDPNAIEQNVEYDPATGQYIITEKIGDDYYRPPTFLSFDEYMELRRKQDEQRYFSELSGASSSGFGGANDPIAEIDVKENLLERLFGGTQVDIRPQGNIDLTFGVRSSRTERPDLPERQRNLTNFDFDMDINMNVVGKIGEKLNLTTTYNTNANFNFDNQIKLDYNSDNFAGGEDAILQKIEAGNVSLPLRGNLIQGGQSLFGLKTELKFGHLRLTAIASQQRSQRENIQIEGGSQVQEFEVRADEYDENRHFLLTHYNRDNFNRSLRNLPQVNSLFKIKKLEVWITNDRNEVTDVRDIVALADLAEPTLLVSPDKVTPNPNWNRLDLIDRKPLPDNAANDLYSRIISQGENIRNIDRAVATLRNEFDLQQNRDFEKVSARKLQPSEYTFHPELGFISVNINVQPDQVLGVAFEYEYNGNIYRVGEMSINNSTVGTDTTNLTPKVLFVKMLKSMTQRTDVPTWDLMMKNVYSIGAFQVNQQDFRLDIFYDDPGAGQKRFIPETEIAGIPLLRVFNLDNLNTQGDPQPDGIFDFVPGVTINPRNGRIMFPVLEPFGSDLSQEINDEELRRKYVYDSLYETTKFLAQESAEQNRFIIRGEYKSSVSSEISLGAFNIPQGSVSVRAGGQELKEGIDYEVDYAIGKVRILNDAILQSGVPVNISFEDNTLFGFQQKTMVGLRADYQVDENFNIGATFLKLFERPFTQKVNVGDDPINNNIYGLDMNLSRQAPWLTRAVDALPGISTKEPSSITVAAEVAAIQPGHARAINQNSRDKGGVVYIDDFEGSGSSFDLRAQANRWRLASVPGNDAQNNNPRFPEGELINDLRYGANRAMLNWYRIDQVARNGADNDNIFTSQVMQTEVFPNLQLQPNQLPNIQTFDLRYYPNERGPYNFDVPDGYPGFSRGVNLSNGQVELNDPSTRWAGIMRDLTTNDFQSANIEFLEFWMLSPFLDESGDGAAQDAAGREGDLYINLGNVSEDVLRDSRLFFENGLPGPANPNRRTNETAWSRVPVSQQITRAFDNDEETRALQDVGLDGLSDEDERDKYADYLAALSAVNAVVASQVAVDPAQDNFRYYNDGNWSNEEGVYDRYRQFNNPDGNSRSASQNTGNQNLRQTGTNVPDSEDLNQDNTLNESEAYFEYKIPLRRSQERPGEIDTDQTPFITDQRVADNGRIWYRFRIPLDGPQKRSVGGIRDFRSIQFMRMYLQEFEAPVTLRFARLELVRNQWRRYRPDLSEIGGPAIANCNDDETAFTVDNVNIEENNGRLPFNYVLPDGIQRERAVGVFTNLQNEQSLTMDIEDLCNGAERAIFKVINMDMRVYERFKMFIHAEETNGATIPDGATSIFVRLGSDFQGNYYEYEIPLTMSQVEDLMGSPNSPEYKRAVWRPDNEFDFGLQELVDLKKERNAQGVSLADEYSIEKQVGEKIHKLKIRGNPSVGQVKVLMVGVRNPYDFNTDDELYDLEVWLNELRLTGLDERGGAAATARVDAQLADFGSVTMAGNFSSIGFGALDQKVQERARERITGYDFAVNFNLDKFLPERWGLRLPLYAQLSNTTTTPEFDPYDLDITLDDKLRDIDSPEVRDSVRSAAQEVTTIRSVNLTNVRKERTDNSKAPMPWDISNFSASYSYTETEYQDPIIEFNEEEQHTGAIDYSYSRRANYIQPLKAINVDALKLISEFNFNPLPNSFTFSSVMNRTFETTSYRFTDVAPQFRTFYNKRFTWNRDYDLQWDLTKSLKFNFNATNSAVIDEPDETALVEQFGFERARQIRRDSIWTNIQQFGRPKNYQHNISVGYDLPIKHIPLLKGWVTAKVQYQGNYNWSAAALNVDSLGNVIQNNQNRTADLDFDLERLYDKIGYLRKINRGNRGGASRGRAPSPRGRGRGNAEEEGQDEDKKDRDPSTLERVLVRPLLSVRRVRFNYNEQFSTTVPGYMPRSEILGLNNFESPGWDFVAGLQPNIRNLTEDQRFNPNADNLSGDWLRENERWITGSSFLNQEVQQTYSERFDAKATIEPFQDFRIDLELNRTFQENFSESFKDTLPGDGVRNLVHTVPYRTGSMQITYNALSTLFNDSDDDITALFSTFEANRIIISQRLGEGVHQDENLGQQGYSDGYGNTQQEVILPAFIAAYRGEDPNNTRLNIFDQMPSINWRLQYNGLSRVPFFSKVFQNFSLSHGYNSTLSVNNFRTSLPYLATRSTSPIDTGSFNFYPRLEIADVVIQESFAPLIGLDMTLTNGISFNVDYKKSRTLALSTVNYQLNETQSEEFTVGFGYLIRNVDIPFLTGSGKRKNNRRDEEEAEEENQSGRNNNRRGGGGGRGLQGQDLDINFDMSIRDDVTFAHRLDEGIREPTRGNYALSLSPSVEYAISQRLSLRLFFDYRRTVPATSAGFPRTDASGGVIVRFQLN</sequence>
<evidence type="ECO:0000259" key="3">
    <source>
        <dbReference type="Pfam" id="PF14349"/>
    </source>
</evidence>
<evidence type="ECO:0000313" key="4">
    <source>
        <dbReference type="EMBL" id="TXB61603.1"/>
    </source>
</evidence>
<evidence type="ECO:0000256" key="2">
    <source>
        <dbReference type="SAM" id="SignalP"/>
    </source>
</evidence>
<feature type="compositionally biased region" description="Polar residues" evidence="1">
    <location>
        <begin position="1175"/>
        <end position="1203"/>
    </location>
</feature>
<dbReference type="OrthoDB" id="9806090at2"/>
<evidence type="ECO:0000256" key="1">
    <source>
        <dbReference type="SAM" id="MobiDB-lite"/>
    </source>
</evidence>
<evidence type="ECO:0000313" key="5">
    <source>
        <dbReference type="Proteomes" id="UP000321580"/>
    </source>
</evidence>
<feature type="chain" id="PRO_5022968775" evidence="2">
    <location>
        <begin position="44"/>
        <end position="2484"/>
    </location>
</feature>
<name>A0A5C6RHM5_9BACT</name>
<feature type="region of interest" description="Disordered" evidence="1">
    <location>
        <begin position="1173"/>
        <end position="1213"/>
    </location>
</feature>
<dbReference type="Proteomes" id="UP000321580">
    <property type="component" value="Unassembled WGS sequence"/>
</dbReference>
<dbReference type="EMBL" id="VOOR01000051">
    <property type="protein sequence ID" value="TXB61603.1"/>
    <property type="molecule type" value="Genomic_DNA"/>
</dbReference>
<feature type="signal peptide" evidence="2">
    <location>
        <begin position="1"/>
        <end position="43"/>
    </location>
</feature>
<feature type="domain" description="Gliding motility protein SprA N-terminal" evidence="3">
    <location>
        <begin position="1133"/>
        <end position="1655"/>
    </location>
</feature>
<reference evidence="4 5" key="1">
    <citation type="submission" date="2019-08" db="EMBL/GenBank/DDBJ databases">
        <title>Genome of Phaeodactylibacter luteus.</title>
        <authorList>
            <person name="Bowman J.P."/>
        </authorList>
    </citation>
    <scope>NUCLEOTIDE SEQUENCE [LARGE SCALE GENOMIC DNA]</scope>
    <source>
        <strain evidence="4 5">KCTC 42180</strain>
    </source>
</reference>
<accession>A0A5C6RHM5</accession>
<organism evidence="4 5">
    <name type="scientific">Phaeodactylibacter luteus</name>
    <dbReference type="NCBI Taxonomy" id="1564516"/>
    <lineage>
        <taxon>Bacteria</taxon>
        <taxon>Pseudomonadati</taxon>
        <taxon>Bacteroidota</taxon>
        <taxon>Saprospiria</taxon>
        <taxon>Saprospirales</taxon>
        <taxon>Haliscomenobacteraceae</taxon>
        <taxon>Phaeodactylibacter</taxon>
    </lineage>
</organism>
<dbReference type="InterPro" id="IPR026377">
    <property type="entry name" value="Cell_surface_SprA"/>
</dbReference>
<proteinExistence type="predicted"/>
<feature type="region of interest" description="Disordered" evidence="1">
    <location>
        <begin position="2364"/>
        <end position="2401"/>
    </location>
</feature>
<dbReference type="InterPro" id="IPR025684">
    <property type="entry name" value="SprA_N_dom"/>
</dbReference>